<name>C3MR33_SACI2</name>
<evidence type="ECO:0000313" key="2">
    <source>
        <dbReference type="Proteomes" id="UP000001747"/>
    </source>
</evidence>
<evidence type="ECO:0000313" key="1">
    <source>
        <dbReference type="EMBL" id="ACP35846.1"/>
    </source>
</evidence>
<gene>
    <name evidence="1" type="ordered locus">LS215_1850</name>
</gene>
<dbReference type="RefSeq" id="WP_012713933.1">
    <property type="nucleotide sequence ID" value="NC_012589.1"/>
</dbReference>
<dbReference type="Proteomes" id="UP000001747">
    <property type="component" value="Chromosome"/>
</dbReference>
<dbReference type="HOGENOM" id="CLU_2679108_0_0_2"/>
<dbReference type="AlphaFoldDB" id="C3MR33"/>
<dbReference type="GeneID" id="7799491"/>
<sequence length="74" mass="8723">MYLKIEREDKKVIIYVKNPDNEIEPIEFNVEIDIEKFDQCVKNKKGKVEDPELDTAIEFALYGECLGDGEYEDY</sequence>
<reference evidence="1 2" key="1">
    <citation type="journal article" date="2009" name="Proc. Natl. Acad. Sci. U.S.A.">
        <title>Biogeography of the Sulfolobus islandicus pan-genome.</title>
        <authorList>
            <person name="Reno M.L."/>
            <person name="Held N.L."/>
            <person name="Fields C.J."/>
            <person name="Burke P.V."/>
            <person name="Whitaker R.J."/>
        </authorList>
    </citation>
    <scope>NUCLEOTIDE SEQUENCE [LARGE SCALE GENOMIC DNA]</scope>
    <source>
        <strain evidence="2">L.S.2.15 / Lassen #1</strain>
    </source>
</reference>
<dbReference type="KEGG" id="sis:LS215_1850"/>
<protein>
    <submittedName>
        <fullName evidence="1">Uncharacterized protein</fullName>
    </submittedName>
</protein>
<organism evidence="1 2">
    <name type="scientific">Saccharolobus islandicus (strain L.S.2.15 / Lassen #1)</name>
    <name type="common">Sulfolobus islandicus</name>
    <dbReference type="NCBI Taxonomy" id="429572"/>
    <lineage>
        <taxon>Archaea</taxon>
        <taxon>Thermoproteota</taxon>
        <taxon>Thermoprotei</taxon>
        <taxon>Sulfolobales</taxon>
        <taxon>Sulfolobaceae</taxon>
        <taxon>Saccharolobus</taxon>
    </lineage>
</organism>
<dbReference type="EMBL" id="CP001399">
    <property type="protein sequence ID" value="ACP35846.1"/>
    <property type="molecule type" value="Genomic_DNA"/>
</dbReference>
<accession>C3MR33</accession>
<proteinExistence type="predicted"/>